<evidence type="ECO:0000256" key="1">
    <source>
        <dbReference type="ARBA" id="ARBA00022630"/>
    </source>
</evidence>
<dbReference type="RefSeq" id="XP_001583180.1">
    <property type="nucleotide sequence ID" value="XM_001583130.1"/>
</dbReference>
<feature type="domain" description="NADH:flavin oxidoreductase/NADH oxidase N-terminal" evidence="3">
    <location>
        <begin position="3"/>
        <end position="327"/>
    </location>
</feature>
<dbReference type="InParanoid" id="A2DBJ1"/>
<dbReference type="AlphaFoldDB" id="A2DBJ1"/>
<dbReference type="InterPro" id="IPR001155">
    <property type="entry name" value="OxRdtase_FMN_N"/>
</dbReference>
<dbReference type="OrthoDB" id="1663137at2759"/>
<dbReference type="CDD" id="cd02803">
    <property type="entry name" value="OYE_like_FMN_family"/>
    <property type="match status" value="1"/>
</dbReference>
<reference evidence="4" key="2">
    <citation type="journal article" date="2007" name="Science">
        <title>Draft genome sequence of the sexually transmitted pathogen Trichomonas vaginalis.</title>
        <authorList>
            <person name="Carlton J.M."/>
            <person name="Hirt R.P."/>
            <person name="Silva J.C."/>
            <person name="Delcher A.L."/>
            <person name="Schatz M."/>
            <person name="Zhao Q."/>
            <person name="Wortman J.R."/>
            <person name="Bidwell S.L."/>
            <person name="Alsmark U.C.M."/>
            <person name="Besteiro S."/>
            <person name="Sicheritz-Ponten T."/>
            <person name="Noel C.J."/>
            <person name="Dacks J.B."/>
            <person name="Foster P.G."/>
            <person name="Simillion C."/>
            <person name="Van de Peer Y."/>
            <person name="Miranda-Saavedra D."/>
            <person name="Barton G.J."/>
            <person name="Westrop G.D."/>
            <person name="Mueller S."/>
            <person name="Dessi D."/>
            <person name="Fiori P.L."/>
            <person name="Ren Q."/>
            <person name="Paulsen I."/>
            <person name="Zhang H."/>
            <person name="Bastida-Corcuera F.D."/>
            <person name="Simoes-Barbosa A."/>
            <person name="Brown M.T."/>
            <person name="Hayes R.D."/>
            <person name="Mukherjee M."/>
            <person name="Okumura C.Y."/>
            <person name="Schneider R."/>
            <person name="Smith A.J."/>
            <person name="Vanacova S."/>
            <person name="Villalvazo M."/>
            <person name="Haas B.J."/>
            <person name="Pertea M."/>
            <person name="Feldblyum T.V."/>
            <person name="Utterback T.R."/>
            <person name="Shu C.L."/>
            <person name="Osoegawa K."/>
            <person name="de Jong P.J."/>
            <person name="Hrdy I."/>
            <person name="Horvathova L."/>
            <person name="Zubacova Z."/>
            <person name="Dolezal P."/>
            <person name="Malik S.B."/>
            <person name="Logsdon J.M. Jr."/>
            <person name="Henze K."/>
            <person name="Gupta A."/>
            <person name="Wang C.C."/>
            <person name="Dunne R.L."/>
            <person name="Upcroft J.A."/>
            <person name="Upcroft P."/>
            <person name="White O."/>
            <person name="Salzberg S.L."/>
            <person name="Tang P."/>
            <person name="Chiu C.-H."/>
            <person name="Lee Y.-S."/>
            <person name="Embley T.M."/>
            <person name="Coombs G.H."/>
            <person name="Mottram J.C."/>
            <person name="Tachezy J."/>
            <person name="Fraser-Liggett C.M."/>
            <person name="Johnson P.J."/>
        </authorList>
    </citation>
    <scope>NUCLEOTIDE SEQUENCE [LARGE SCALE GENOMIC DNA]</scope>
    <source>
        <strain evidence="4">G3</strain>
    </source>
</reference>
<dbReference type="InterPro" id="IPR051799">
    <property type="entry name" value="NADH_flavin_oxidoreductase"/>
</dbReference>
<dbReference type="InterPro" id="IPR013785">
    <property type="entry name" value="Aldolase_TIM"/>
</dbReference>
<dbReference type="VEuPathDB" id="TrichDB:TVAGG3_0382080"/>
<dbReference type="STRING" id="5722.A2DBJ1"/>
<dbReference type="Proteomes" id="UP000001542">
    <property type="component" value="Unassembled WGS sequence"/>
</dbReference>
<dbReference type="PANTHER" id="PTHR43656:SF2">
    <property type="entry name" value="BINDING OXIDOREDUCTASE, PUTATIVE (AFU_ORTHOLOGUE AFUA_2G08260)-RELATED"/>
    <property type="match status" value="1"/>
</dbReference>
<sequence length="350" mass="38551">MSKLFTPVNIAKLSLKNRFMRSATYMGFCDIDGMPTQECLKYYRDLADGQFGLIVPGYLYPVPAGRSSLRQGGMSTDKHAEAWQSTIDYIHKQGSKIVFQIGDAGLGSRFEVTKERPRGASATGPMNRAMTQGDIDELIEAYKDIALRIKNVGADGIQVHSCHMYLLAQFLSPGENKRTDKYGGSPENRCRLHNEIISAIRSVVGNDFHVSIKINGDDYKKDGTKPEDAAKTVSLLKGIDLVEVSCGRTADAMARSHCFKTFPFIPTYNLDAAKTIKKANPNMPIACVGNFRKVTDMEKALDDIELISLSRPSIADTATVKHLMEGKKKVKCVSCGQCMIKSNGVVKCFI</sequence>
<dbReference type="Pfam" id="PF00724">
    <property type="entry name" value="Oxidored_FMN"/>
    <property type="match status" value="1"/>
</dbReference>
<dbReference type="GO" id="GO:0016491">
    <property type="term" value="F:oxidoreductase activity"/>
    <property type="evidence" value="ECO:0007669"/>
    <property type="project" value="UniProtKB-KW"/>
</dbReference>
<dbReference type="eggNOG" id="KOG0134">
    <property type="taxonomic scope" value="Eukaryota"/>
</dbReference>
<organism evidence="4 5">
    <name type="scientific">Trichomonas vaginalis (strain ATCC PRA-98 / G3)</name>
    <dbReference type="NCBI Taxonomy" id="412133"/>
    <lineage>
        <taxon>Eukaryota</taxon>
        <taxon>Metamonada</taxon>
        <taxon>Parabasalia</taxon>
        <taxon>Trichomonadida</taxon>
        <taxon>Trichomonadidae</taxon>
        <taxon>Trichomonas</taxon>
    </lineage>
</organism>
<evidence type="ECO:0000313" key="5">
    <source>
        <dbReference type="Proteomes" id="UP000001542"/>
    </source>
</evidence>
<evidence type="ECO:0000313" key="4">
    <source>
        <dbReference type="EMBL" id="EAY22194.1"/>
    </source>
</evidence>
<dbReference type="OMA" id="WPAQYQR"/>
<name>A2DBJ1_TRIV3</name>
<dbReference type="EMBL" id="DS113185">
    <property type="protein sequence ID" value="EAY22194.1"/>
    <property type="molecule type" value="Genomic_DNA"/>
</dbReference>
<dbReference type="KEGG" id="tva:5467748"/>
<dbReference type="Gene3D" id="3.20.20.70">
    <property type="entry name" value="Aldolase class I"/>
    <property type="match status" value="1"/>
</dbReference>
<reference evidence="4" key="1">
    <citation type="submission" date="2006-10" db="EMBL/GenBank/DDBJ databases">
        <authorList>
            <person name="Amadeo P."/>
            <person name="Zhao Q."/>
            <person name="Wortman J."/>
            <person name="Fraser-Liggett C."/>
            <person name="Carlton J."/>
        </authorList>
    </citation>
    <scope>NUCLEOTIDE SEQUENCE</scope>
    <source>
        <strain evidence="4">G3</strain>
    </source>
</reference>
<evidence type="ECO:0000259" key="3">
    <source>
        <dbReference type="Pfam" id="PF00724"/>
    </source>
</evidence>
<keyword evidence="5" id="KW-1185">Reference proteome</keyword>
<accession>A2DBJ1</accession>
<dbReference type="PANTHER" id="PTHR43656">
    <property type="entry name" value="BINDING OXIDOREDUCTASE, PUTATIVE (AFU_ORTHOLOGUE AFUA_2G08260)-RELATED"/>
    <property type="match status" value="1"/>
</dbReference>
<proteinExistence type="predicted"/>
<dbReference type="GO" id="GO:0010181">
    <property type="term" value="F:FMN binding"/>
    <property type="evidence" value="ECO:0007669"/>
    <property type="project" value="InterPro"/>
</dbReference>
<dbReference type="VEuPathDB" id="TrichDB:TVAG_093680"/>
<dbReference type="SUPFAM" id="SSF51395">
    <property type="entry name" value="FMN-linked oxidoreductases"/>
    <property type="match status" value="1"/>
</dbReference>
<protein>
    <submittedName>
        <fullName evidence="4">Oxidoreductase, FAD/FMN-binding family protein</fullName>
    </submittedName>
</protein>
<evidence type="ECO:0000256" key="2">
    <source>
        <dbReference type="ARBA" id="ARBA00023002"/>
    </source>
</evidence>
<keyword evidence="2" id="KW-0560">Oxidoreductase</keyword>
<dbReference type="SMR" id="A2DBJ1"/>
<gene>
    <name evidence="4" type="ORF">TVAG_093680</name>
</gene>
<keyword evidence="1" id="KW-0285">Flavoprotein</keyword>